<feature type="compositionally biased region" description="Basic residues" evidence="1">
    <location>
        <begin position="639"/>
        <end position="651"/>
    </location>
</feature>
<name>A0A397Y990_BRACM</name>
<organism evidence="3 4">
    <name type="scientific">Brassica campestris</name>
    <name type="common">Field mustard</name>
    <dbReference type="NCBI Taxonomy" id="3711"/>
    <lineage>
        <taxon>Eukaryota</taxon>
        <taxon>Viridiplantae</taxon>
        <taxon>Streptophyta</taxon>
        <taxon>Embryophyta</taxon>
        <taxon>Tracheophyta</taxon>
        <taxon>Spermatophyta</taxon>
        <taxon>Magnoliopsida</taxon>
        <taxon>eudicotyledons</taxon>
        <taxon>Gunneridae</taxon>
        <taxon>Pentapetalae</taxon>
        <taxon>rosids</taxon>
        <taxon>malvids</taxon>
        <taxon>Brassicales</taxon>
        <taxon>Brassicaceae</taxon>
        <taxon>Brassiceae</taxon>
        <taxon>Brassica</taxon>
    </lineage>
</organism>
<evidence type="ECO:0000313" key="4">
    <source>
        <dbReference type="Proteomes" id="UP000264353"/>
    </source>
</evidence>
<feature type="compositionally biased region" description="Polar residues" evidence="1">
    <location>
        <begin position="385"/>
        <end position="397"/>
    </location>
</feature>
<dbReference type="AlphaFoldDB" id="A0A397Y990"/>
<feature type="compositionally biased region" description="Basic and acidic residues" evidence="1">
    <location>
        <begin position="280"/>
        <end position="298"/>
    </location>
</feature>
<dbReference type="Pfam" id="PF14111">
    <property type="entry name" value="DUF4283"/>
    <property type="match status" value="1"/>
</dbReference>
<accession>A0A397Y990</accession>
<feature type="region of interest" description="Disordered" evidence="1">
    <location>
        <begin position="1"/>
        <end position="22"/>
    </location>
</feature>
<feature type="compositionally biased region" description="Polar residues" evidence="1">
    <location>
        <begin position="252"/>
        <end position="263"/>
    </location>
</feature>
<dbReference type="EMBL" id="CM010635">
    <property type="protein sequence ID" value="RID49458.1"/>
    <property type="molecule type" value="Genomic_DNA"/>
</dbReference>
<dbReference type="InterPro" id="IPR025558">
    <property type="entry name" value="DUF4283"/>
</dbReference>
<feature type="domain" description="DUF4283" evidence="2">
    <location>
        <begin position="39"/>
        <end position="121"/>
    </location>
</feature>
<evidence type="ECO:0000313" key="3">
    <source>
        <dbReference type="EMBL" id="RID49458.1"/>
    </source>
</evidence>
<feature type="region of interest" description="Disordered" evidence="1">
    <location>
        <begin position="592"/>
        <end position="660"/>
    </location>
</feature>
<evidence type="ECO:0000256" key="1">
    <source>
        <dbReference type="SAM" id="MobiDB-lite"/>
    </source>
</evidence>
<feature type="compositionally biased region" description="Polar residues" evidence="1">
    <location>
        <begin position="1"/>
        <end position="17"/>
    </location>
</feature>
<dbReference type="InterPro" id="IPR040256">
    <property type="entry name" value="At4g02000-like"/>
</dbReference>
<protein>
    <recommendedName>
        <fullName evidence="2">DUF4283 domain-containing protein</fullName>
    </recommendedName>
</protein>
<gene>
    <name evidence="3" type="ORF">BRARA_H00257</name>
</gene>
<feature type="compositionally biased region" description="Polar residues" evidence="1">
    <location>
        <begin position="620"/>
        <end position="638"/>
    </location>
</feature>
<feature type="compositionally biased region" description="Basic and acidic residues" evidence="1">
    <location>
        <begin position="321"/>
        <end position="332"/>
    </location>
</feature>
<dbReference type="PANTHER" id="PTHR31286:SF132">
    <property type="entry name" value="DUF4283 DOMAIN-CONTAINING PROTEIN"/>
    <property type="match status" value="1"/>
</dbReference>
<feature type="compositionally biased region" description="Polar residues" evidence="1">
    <location>
        <begin position="230"/>
        <end position="240"/>
    </location>
</feature>
<reference evidence="3 4" key="1">
    <citation type="submission" date="2018-06" db="EMBL/GenBank/DDBJ databases">
        <title>WGS assembly of Brassica rapa FPsc.</title>
        <authorList>
            <person name="Bowman J."/>
            <person name="Kohchi T."/>
            <person name="Yamato K."/>
            <person name="Jenkins J."/>
            <person name="Shu S."/>
            <person name="Ishizaki K."/>
            <person name="Yamaoka S."/>
            <person name="Nishihama R."/>
            <person name="Nakamura Y."/>
            <person name="Berger F."/>
            <person name="Adam C."/>
            <person name="Aki S."/>
            <person name="Althoff F."/>
            <person name="Araki T."/>
            <person name="Arteaga-Vazquez M."/>
            <person name="Balasubrmanian S."/>
            <person name="Bauer D."/>
            <person name="Boehm C."/>
            <person name="Briginshaw L."/>
            <person name="Caballero-Perez J."/>
            <person name="Catarino B."/>
            <person name="Chen F."/>
            <person name="Chiyoda S."/>
            <person name="Chovatia M."/>
            <person name="Davies K."/>
            <person name="Delmans M."/>
            <person name="Demura T."/>
            <person name="Dierschke T."/>
            <person name="Dolan L."/>
            <person name="Dorantes-Acosta A."/>
            <person name="Eklund D."/>
            <person name="Florent S."/>
            <person name="Flores-Sandoval E."/>
            <person name="Fujiyama A."/>
            <person name="Fukuzawa H."/>
            <person name="Galik B."/>
            <person name="Grimanelli D."/>
            <person name="Grimwood J."/>
            <person name="Grossniklaus U."/>
            <person name="Hamada T."/>
            <person name="Haseloff J."/>
            <person name="Hetherington A."/>
            <person name="Higo A."/>
            <person name="Hirakawa Y."/>
            <person name="Hundley H."/>
            <person name="Ikeda Y."/>
            <person name="Inoue K."/>
            <person name="Inoue S."/>
            <person name="Ishida S."/>
            <person name="Jia Q."/>
            <person name="Kakita M."/>
            <person name="Kanazawa T."/>
            <person name="Kawai Y."/>
            <person name="Kawashima T."/>
            <person name="Kennedy M."/>
            <person name="Kinose K."/>
            <person name="Kinoshita T."/>
            <person name="Kohara Y."/>
            <person name="Koide E."/>
            <person name="Komatsu K."/>
            <person name="Kopischke S."/>
            <person name="Kubo M."/>
            <person name="Kyozuka J."/>
            <person name="Lagercrantz U."/>
            <person name="Lin S."/>
            <person name="Lindquist E."/>
            <person name="Lipzen A."/>
            <person name="Lu C."/>
            <person name="Luna E."/>
            <person name="Martienssen R."/>
            <person name="Minamino N."/>
            <person name="Mizutani M."/>
            <person name="Mizutani M."/>
            <person name="Mochizuki N."/>
            <person name="Monte I."/>
            <person name="Mosher R."/>
            <person name="Nagasaki H."/>
            <person name="Nakagami H."/>
            <person name="Naramoto S."/>
            <person name="Nishitani K."/>
            <person name="Ohtani M."/>
            <person name="Okamoto T."/>
            <person name="Okumura M."/>
            <person name="Phillips J."/>
            <person name="Pollak B."/>
            <person name="Reinders A."/>
            <person name="Roevekamp M."/>
            <person name="Sano R."/>
            <person name="Sawa S."/>
            <person name="Schmid M."/>
            <person name="Shirakawa M."/>
            <person name="Solano R."/>
            <person name="Spunde A."/>
            <person name="Suetsugu N."/>
            <person name="Sugano S."/>
            <person name="Sugiyama A."/>
            <person name="Sun R."/>
            <person name="Suzuki Y."/>
            <person name="Takenaka M."/>
            <person name="Takezawa D."/>
            <person name="Tomogane H."/>
            <person name="Tsuzuki M."/>
            <person name="Ueda T."/>
            <person name="Umeda M."/>
            <person name="Ward J."/>
            <person name="Watanabe Y."/>
            <person name="Yazaki K."/>
            <person name="Yokoyama R."/>
            <person name="Yoshitake Y."/>
            <person name="Yotsui I."/>
            <person name="Zachgo S."/>
            <person name="Schmutz J."/>
        </authorList>
    </citation>
    <scope>NUCLEOTIDE SEQUENCE [LARGE SCALE GENOMIC DNA]</scope>
    <source>
        <strain evidence="4">cv. B-3</strain>
    </source>
</reference>
<sequence length="688" mass="77999">MSQSSLVIRNGGSSSGAHRTKRSDEDIIRIPDCDINAAKERFKLTLIGRVFHLRGRSIDALINLLPRSRIWNVEGRVRGINLGNGRFQFDFNNEADLMMVLNKRPCHFNQWSFALERWEPFTSENFPNTIPFWINVTGVPVHFWNDKTFTEIANAVGKKLLVDETKARIQVSINADQPLHYEGLHRYCFTCNLISHDENTCPQLTPTERDYKKKQRAESQANNDRARLPPQSSQTFNTRNPLKRPRSPAYGRNTSPVAASRSNELFREDKRQRSTPSSHPGRDGHYSDYHNRDHRSSSRQDIGTLQGRAVWSRLEAPSTRETSRGRNNDRHQPRNTPRYKAPWQRPSSPPREWRQRTSKQDPKNKVPENRVHGNRERLPERSRGTFDSQRTVSDNRASLESGEIFANRNHNPETRIAETEEERIRRIKGKAIDTGSPSSLGNPKRPSFSLVQRNTTLTINEQHASSPQRALLAEQRYHLSTQEPNDLSFVPMEGLELGIDTPLTELENAEVDNLVLETERLEMEENMLDIDNMIDVDNDDLLGDSPDHDAEKIEAISQLSPATAAISRDALPPPQQDTAMADATLQQVPVNKTQRKHRDQMLGYAPKGLLKKKVPRSPAKGSTASKKLQVIQSLNSKASPKKKTISGKRHSSSSSMVPRNEVFPSALSKKSVFLSGSVVSQKPSSKKI</sequence>
<dbReference type="Proteomes" id="UP000264353">
    <property type="component" value="Chromosome A8"/>
</dbReference>
<feature type="compositionally biased region" description="Basic and acidic residues" evidence="1">
    <location>
        <begin position="351"/>
        <end position="384"/>
    </location>
</feature>
<proteinExistence type="predicted"/>
<evidence type="ECO:0000259" key="2">
    <source>
        <dbReference type="Pfam" id="PF14111"/>
    </source>
</evidence>
<feature type="region of interest" description="Disordered" evidence="1">
    <location>
        <begin position="208"/>
        <end position="397"/>
    </location>
</feature>
<dbReference type="PANTHER" id="PTHR31286">
    <property type="entry name" value="GLYCINE-RICH CELL WALL STRUCTURAL PROTEIN 1.8-LIKE"/>
    <property type="match status" value="1"/>
</dbReference>